<dbReference type="InterPro" id="IPR013083">
    <property type="entry name" value="Znf_RING/FYVE/PHD"/>
</dbReference>
<sequence length="217" mass="25832">MNTCYICLEDIIKSENINCTTCNCMGSIGHVHDKCLYTFSLKQTKEYRLIDGNPQRSFYNQKFTKCGICNSEFKLSNQLKVLNKLSNNINPNIIRRDYLNNEITEQDIEMAKRFVKKHKKHKLIYDIIIISIIICLFLYFNNWFTNTLPIYFFFINCIDRIYLCNFVNFITLKSVRFIELFTLLSVDYINLILFIIGSTYYISVFCFSLVIYYIIKK</sequence>
<dbReference type="PROSITE" id="PS51292">
    <property type="entry name" value="ZF_RING_CH"/>
    <property type="match status" value="1"/>
</dbReference>
<dbReference type="SUPFAM" id="SSF57850">
    <property type="entry name" value="RING/U-box"/>
    <property type="match status" value="1"/>
</dbReference>
<evidence type="ECO:0000256" key="4">
    <source>
        <dbReference type="SAM" id="Phobius"/>
    </source>
</evidence>
<evidence type="ECO:0000259" key="5">
    <source>
        <dbReference type="PROSITE" id="PS51292"/>
    </source>
</evidence>
<feature type="transmembrane region" description="Helical" evidence="4">
    <location>
        <begin position="191"/>
        <end position="215"/>
    </location>
</feature>
<evidence type="ECO:0000256" key="3">
    <source>
        <dbReference type="ARBA" id="ARBA00022833"/>
    </source>
</evidence>
<dbReference type="InterPro" id="IPR011016">
    <property type="entry name" value="Znf_RING-CH"/>
</dbReference>
<keyword evidence="1" id="KW-0479">Metal-binding</keyword>
<feature type="transmembrane region" description="Helical" evidence="4">
    <location>
        <begin position="123"/>
        <end position="144"/>
    </location>
</feature>
<proteinExistence type="predicted"/>
<keyword evidence="4" id="KW-1133">Transmembrane helix</keyword>
<protein>
    <recommendedName>
        <fullName evidence="5">RING-CH-type domain-containing protein</fullName>
    </recommendedName>
</protein>
<keyword evidence="3" id="KW-0862">Zinc</keyword>
<keyword evidence="2" id="KW-0863">Zinc-finger</keyword>
<keyword evidence="4" id="KW-0812">Transmembrane</keyword>
<accession>A0A6C0AFG3</accession>
<feature type="transmembrane region" description="Helical" evidence="4">
    <location>
        <begin position="150"/>
        <end position="170"/>
    </location>
</feature>
<keyword evidence="4" id="KW-0472">Membrane</keyword>
<evidence type="ECO:0000313" key="6">
    <source>
        <dbReference type="EMBL" id="QHS78180.1"/>
    </source>
</evidence>
<organism evidence="6">
    <name type="scientific">viral metagenome</name>
    <dbReference type="NCBI Taxonomy" id="1070528"/>
    <lineage>
        <taxon>unclassified sequences</taxon>
        <taxon>metagenomes</taxon>
        <taxon>organismal metagenomes</taxon>
    </lineage>
</organism>
<evidence type="ECO:0000256" key="1">
    <source>
        <dbReference type="ARBA" id="ARBA00022723"/>
    </source>
</evidence>
<dbReference type="GO" id="GO:0008270">
    <property type="term" value="F:zinc ion binding"/>
    <property type="evidence" value="ECO:0007669"/>
    <property type="project" value="UniProtKB-KW"/>
</dbReference>
<name>A0A6C0AFG3_9ZZZZ</name>
<reference evidence="6" key="1">
    <citation type="journal article" date="2020" name="Nature">
        <title>Giant virus diversity and host interactions through global metagenomics.</title>
        <authorList>
            <person name="Schulz F."/>
            <person name="Roux S."/>
            <person name="Paez-Espino D."/>
            <person name="Jungbluth S."/>
            <person name="Walsh D.A."/>
            <person name="Denef V.J."/>
            <person name="McMahon K.D."/>
            <person name="Konstantinidis K.T."/>
            <person name="Eloe-Fadrosh E.A."/>
            <person name="Kyrpides N.C."/>
            <person name="Woyke T."/>
        </authorList>
    </citation>
    <scope>NUCLEOTIDE SEQUENCE</scope>
    <source>
        <strain evidence="6">GVMAG-S-1021933-23</strain>
    </source>
</reference>
<dbReference type="SMART" id="SM00744">
    <property type="entry name" value="RINGv"/>
    <property type="match status" value="1"/>
</dbReference>
<dbReference type="EMBL" id="MN740595">
    <property type="protein sequence ID" value="QHS78180.1"/>
    <property type="molecule type" value="Genomic_DNA"/>
</dbReference>
<dbReference type="Gene3D" id="3.30.40.10">
    <property type="entry name" value="Zinc/RING finger domain, C3HC4 (zinc finger)"/>
    <property type="match status" value="1"/>
</dbReference>
<evidence type="ECO:0000256" key="2">
    <source>
        <dbReference type="ARBA" id="ARBA00022771"/>
    </source>
</evidence>
<dbReference type="Pfam" id="PF12906">
    <property type="entry name" value="RINGv"/>
    <property type="match status" value="1"/>
</dbReference>
<dbReference type="AlphaFoldDB" id="A0A6C0AFG3"/>
<feature type="domain" description="RING-CH-type" evidence="5">
    <location>
        <begin position="1"/>
        <end position="76"/>
    </location>
</feature>